<dbReference type="Pfam" id="PF25773">
    <property type="entry name" value="TPR_ANAPC2"/>
    <property type="match status" value="1"/>
</dbReference>
<dbReference type="GO" id="GO:0070979">
    <property type="term" value="P:protein K11-linked ubiquitination"/>
    <property type="evidence" value="ECO:0007669"/>
    <property type="project" value="TreeGrafter"/>
</dbReference>
<dbReference type="GO" id="GO:0031625">
    <property type="term" value="F:ubiquitin protein ligase binding"/>
    <property type="evidence" value="ECO:0007669"/>
    <property type="project" value="InterPro"/>
</dbReference>
<keyword evidence="2" id="KW-0132">Cell division</keyword>
<keyword evidence="3" id="KW-0498">Mitosis</keyword>
<dbReference type="InterPro" id="IPR036317">
    <property type="entry name" value="Cullin_homology_sf"/>
</dbReference>
<accession>A0A5N6L3S1</accession>
<feature type="domain" description="Cullin family profile" evidence="8">
    <location>
        <begin position="414"/>
        <end position="616"/>
    </location>
</feature>
<dbReference type="Pfam" id="PF26557">
    <property type="entry name" value="Cullin_AB"/>
    <property type="match status" value="1"/>
</dbReference>
<dbReference type="GO" id="GO:0007091">
    <property type="term" value="P:metaphase/anaphase transition of mitotic cell cycle"/>
    <property type="evidence" value="ECO:0007669"/>
    <property type="project" value="TreeGrafter"/>
</dbReference>
<dbReference type="Proteomes" id="UP000327013">
    <property type="component" value="Unassembled WGS sequence"/>
</dbReference>
<proteinExistence type="inferred from homology"/>
<evidence type="ECO:0000313" key="9">
    <source>
        <dbReference type="EMBL" id="KAB8664811.1"/>
    </source>
</evidence>
<organism evidence="9 10">
    <name type="scientific">Carpinus fangiana</name>
    <dbReference type="NCBI Taxonomy" id="176857"/>
    <lineage>
        <taxon>Eukaryota</taxon>
        <taxon>Viridiplantae</taxon>
        <taxon>Streptophyta</taxon>
        <taxon>Embryophyta</taxon>
        <taxon>Tracheophyta</taxon>
        <taxon>Spermatophyta</taxon>
        <taxon>Magnoliopsida</taxon>
        <taxon>eudicotyledons</taxon>
        <taxon>Gunneridae</taxon>
        <taxon>Pentapetalae</taxon>
        <taxon>rosids</taxon>
        <taxon>fabids</taxon>
        <taxon>Fagales</taxon>
        <taxon>Betulaceae</taxon>
        <taxon>Carpinus</taxon>
    </lineage>
</organism>
<dbReference type="GO" id="GO:0005680">
    <property type="term" value="C:anaphase-promoting complex"/>
    <property type="evidence" value="ECO:0007669"/>
    <property type="project" value="TreeGrafter"/>
</dbReference>
<dbReference type="GO" id="GO:0051301">
    <property type="term" value="P:cell division"/>
    <property type="evidence" value="ECO:0007669"/>
    <property type="project" value="UniProtKB-KW"/>
</dbReference>
<evidence type="ECO:0000256" key="1">
    <source>
        <dbReference type="ARBA" id="ARBA00016068"/>
    </source>
</evidence>
<comment type="caution">
    <text evidence="9">The sequence shown here is derived from an EMBL/GenBank/DDBJ whole genome shotgun (WGS) entry which is preliminary data.</text>
</comment>
<evidence type="ECO:0000256" key="6">
    <source>
        <dbReference type="PROSITE-ProRule" id="PRU00330"/>
    </source>
</evidence>
<evidence type="ECO:0000313" key="10">
    <source>
        <dbReference type="Proteomes" id="UP000327013"/>
    </source>
</evidence>
<evidence type="ECO:0000256" key="4">
    <source>
        <dbReference type="ARBA" id="ARBA00022786"/>
    </source>
</evidence>
<dbReference type="SMART" id="SM01013">
    <property type="entry name" value="APC2"/>
    <property type="match status" value="1"/>
</dbReference>
<dbReference type="GO" id="GO:0006511">
    <property type="term" value="P:ubiquitin-dependent protein catabolic process"/>
    <property type="evidence" value="ECO:0007669"/>
    <property type="project" value="InterPro"/>
</dbReference>
<evidence type="ECO:0000256" key="3">
    <source>
        <dbReference type="ARBA" id="ARBA00022776"/>
    </source>
</evidence>
<dbReference type="InterPro" id="IPR014786">
    <property type="entry name" value="ANAPC2_C"/>
</dbReference>
<dbReference type="AlphaFoldDB" id="A0A5N6L3S1"/>
<dbReference type="InterPro" id="IPR016158">
    <property type="entry name" value="Cullin_homology"/>
</dbReference>
<dbReference type="Gene3D" id="3.30.230.130">
    <property type="entry name" value="Cullin, Chain C, Domain 2"/>
    <property type="match status" value="1"/>
</dbReference>
<reference evidence="9 10" key="1">
    <citation type="submission" date="2019-06" db="EMBL/GenBank/DDBJ databases">
        <title>A chromosomal-level reference genome of Carpinus fangiana (Coryloideae, Betulaceae).</title>
        <authorList>
            <person name="Yang X."/>
            <person name="Wang Z."/>
            <person name="Zhang L."/>
            <person name="Hao G."/>
            <person name="Liu J."/>
            <person name="Yang Y."/>
        </authorList>
    </citation>
    <scope>NUCLEOTIDE SEQUENCE [LARGE SCALE GENOMIC DNA]</scope>
    <source>
        <strain evidence="9">Cfa_2016G</strain>
        <tissue evidence="9">Leaf</tissue>
    </source>
</reference>
<dbReference type="Pfam" id="PF08672">
    <property type="entry name" value="ANAPC2"/>
    <property type="match status" value="1"/>
</dbReference>
<evidence type="ECO:0000256" key="5">
    <source>
        <dbReference type="ARBA" id="ARBA00023306"/>
    </source>
</evidence>
<name>A0A5N6L3S1_9ROSI</name>
<dbReference type="InterPro" id="IPR057975">
    <property type="entry name" value="TPR_ANAPC2"/>
</dbReference>
<protein>
    <recommendedName>
        <fullName evidence="1">Anaphase-promoting complex subunit 2</fullName>
    </recommendedName>
</protein>
<comment type="similarity">
    <text evidence="6">Belongs to the cullin family.</text>
</comment>
<dbReference type="PANTHER" id="PTHR45957:SF1">
    <property type="entry name" value="ANAPHASE-PROMOTING COMPLEX SUBUNIT 2"/>
    <property type="match status" value="1"/>
</dbReference>
<dbReference type="SUPFAM" id="SSF75632">
    <property type="entry name" value="Cullin homology domain"/>
    <property type="match status" value="1"/>
</dbReference>
<dbReference type="PROSITE" id="PS50069">
    <property type="entry name" value="CULLIN_2"/>
    <property type="match status" value="1"/>
</dbReference>
<sequence>MSTAFLSIFGDAPSLRTPTKAPNRALTLETFKHALDEIWHRDITRTNANDILRKTIQYLNVQWSGVKGTTNLFAGTSQLAYLIPRDKLELALTAIIVNSGAKLLALEDSQHILEWPAILSSNPSFDEDQSLVHLIDDLRSVGLWGVQAEIASAIAADELLDRLIWRLCTQRQDNASGDVSTHLEAFVEVYVEGLVRSVPHLPQLSRAADLKSLAFRKLARLRSIEFFDIVEARHKGHGNTEAVLKDLRACATKPEERRFLLEEFSMRLERDLLHPGRSTVDILDIFVHTVHLTKLVDPHGSLLNEVGKSFRQYMKLRDDAVRIMLINFLEGSKQDEESSPPDWAEYSAGIANSVKSGDGFLYSGDYFEGMDLRDLSWQPEPVDASTGHQASKALDDLGHLIKLAEQKTFVADLQMLYRARLLGGARSDYVQEMDLLQLLKRRFDQEGAFQNVEVMINDVLQSHSLLRKMVGPSMGETPDMHGSTASSAGILDASHIFSIPFGAHVLSRAYWTNVEAVDFRLPTSMQEQATAFEERFKILHEQKQLQWTKQLGHATVQLELADRTFNREVTTAQASVIGEFDSPDDDSKAKVRTYQELQSALNMDEALLRSCLSFWIAQEILSERAPNQYQVLETLDPGHSTAQAVAAEASLSADPNAPDSGNDPSAAPAELKSAADLLSENGLVYGNFIAALLTNQGGMPAQRIHMILANMMPGGFPFTVEDLVGFLREMAMDGGEGKGRVETVGGSWRIRKK</sequence>
<dbReference type="Gene3D" id="1.10.10.10">
    <property type="entry name" value="Winged helix-like DNA-binding domain superfamily/Winged helix DNA-binding domain"/>
    <property type="match status" value="1"/>
</dbReference>
<dbReference type="SUPFAM" id="SSF46785">
    <property type="entry name" value="Winged helix' DNA-binding domain"/>
    <property type="match status" value="1"/>
</dbReference>
<dbReference type="InterPro" id="IPR036390">
    <property type="entry name" value="WH_DNA-bd_sf"/>
</dbReference>
<gene>
    <name evidence="9" type="ORF">FH972_026236</name>
</gene>
<keyword evidence="4" id="KW-0833">Ubl conjugation pathway</keyword>
<keyword evidence="5" id="KW-0131">Cell cycle</keyword>
<evidence type="ECO:0000259" key="8">
    <source>
        <dbReference type="PROSITE" id="PS50069"/>
    </source>
</evidence>
<feature type="region of interest" description="Disordered" evidence="7">
    <location>
        <begin position="645"/>
        <end position="668"/>
    </location>
</feature>
<keyword evidence="10" id="KW-1185">Reference proteome</keyword>
<dbReference type="OrthoDB" id="5581181at2759"/>
<evidence type="ECO:0000256" key="7">
    <source>
        <dbReference type="SAM" id="MobiDB-lite"/>
    </source>
</evidence>
<dbReference type="InterPro" id="IPR059120">
    <property type="entry name" value="Cullin-like_AB"/>
</dbReference>
<evidence type="ECO:0000256" key="2">
    <source>
        <dbReference type="ARBA" id="ARBA00022618"/>
    </source>
</evidence>
<dbReference type="EMBL" id="VIBQ01000083">
    <property type="protein sequence ID" value="KAB8664811.1"/>
    <property type="molecule type" value="Genomic_DNA"/>
</dbReference>
<dbReference type="InterPro" id="IPR044554">
    <property type="entry name" value="ANAPC2"/>
</dbReference>
<dbReference type="InterPro" id="IPR036388">
    <property type="entry name" value="WH-like_DNA-bd_sf"/>
</dbReference>
<dbReference type="PANTHER" id="PTHR45957">
    <property type="entry name" value="ANAPHASE-PROMOTING COMPLEX SUBUNIT 2"/>
    <property type="match status" value="1"/>
</dbReference>